<dbReference type="InterPro" id="IPR001173">
    <property type="entry name" value="Glyco_trans_2-like"/>
</dbReference>
<feature type="transmembrane region" description="Helical" evidence="11">
    <location>
        <begin position="32"/>
        <end position="47"/>
    </location>
</feature>
<dbReference type="GO" id="GO:0035438">
    <property type="term" value="F:cyclic-di-GMP binding"/>
    <property type="evidence" value="ECO:0007669"/>
    <property type="project" value="InterPro"/>
</dbReference>
<keyword evidence="8 11" id="KW-1133">Transmembrane helix</keyword>
<accession>A0A5C1YMD6</accession>
<evidence type="ECO:0000256" key="8">
    <source>
        <dbReference type="ARBA" id="ARBA00022989"/>
    </source>
</evidence>
<evidence type="ECO:0000256" key="6">
    <source>
        <dbReference type="ARBA" id="ARBA00022692"/>
    </source>
</evidence>
<evidence type="ECO:0000256" key="4">
    <source>
        <dbReference type="ARBA" id="ARBA00022676"/>
    </source>
</evidence>
<feature type="domain" description="PilZ" evidence="13">
    <location>
        <begin position="553"/>
        <end position="654"/>
    </location>
</feature>
<dbReference type="SUPFAM" id="SSF141371">
    <property type="entry name" value="PilZ domain-like"/>
    <property type="match status" value="1"/>
</dbReference>
<comment type="catalytic activity">
    <reaction evidence="10 11">
        <text>[(1-&gt;4)-beta-D-glucosyl](n) + UDP-alpha-D-glucose = [(1-&gt;4)-beta-D-glucosyl](n+1) + UDP + H(+)</text>
        <dbReference type="Rhea" id="RHEA:19929"/>
        <dbReference type="Rhea" id="RHEA-COMP:10033"/>
        <dbReference type="Rhea" id="RHEA-COMP:10034"/>
        <dbReference type="ChEBI" id="CHEBI:15378"/>
        <dbReference type="ChEBI" id="CHEBI:18246"/>
        <dbReference type="ChEBI" id="CHEBI:58223"/>
        <dbReference type="ChEBI" id="CHEBI:58885"/>
        <dbReference type="EC" id="2.4.1.12"/>
    </reaction>
</comment>
<evidence type="ECO:0000256" key="9">
    <source>
        <dbReference type="ARBA" id="ARBA00023136"/>
    </source>
</evidence>
<dbReference type="Pfam" id="PF00535">
    <property type="entry name" value="Glycos_transf_2"/>
    <property type="match status" value="1"/>
</dbReference>
<evidence type="ECO:0000256" key="2">
    <source>
        <dbReference type="ARBA" id="ARBA00022475"/>
    </source>
</evidence>
<dbReference type="KEGG" id="acek:FLP30_00235"/>
<dbReference type="InterPro" id="IPR029044">
    <property type="entry name" value="Nucleotide-diphossugar_trans"/>
</dbReference>
<dbReference type="PANTHER" id="PTHR43867:SF2">
    <property type="entry name" value="CELLULOSE SYNTHASE CATALYTIC SUBUNIT A [UDP-FORMING]"/>
    <property type="match status" value="1"/>
</dbReference>
<name>A0A5C1YMD6_9PROT</name>
<keyword evidence="6 11" id="KW-0812">Transmembrane</keyword>
<keyword evidence="11" id="KW-0973">c-di-GMP</keyword>
<dbReference type="EMBL" id="CP043506">
    <property type="protein sequence ID" value="QEO16370.1"/>
    <property type="molecule type" value="Genomic_DNA"/>
</dbReference>
<keyword evidence="7 11" id="KW-0135">Cellulose biosynthesis</keyword>
<evidence type="ECO:0000259" key="12">
    <source>
        <dbReference type="Pfam" id="PF00535"/>
    </source>
</evidence>
<dbReference type="PANTHER" id="PTHR43867">
    <property type="entry name" value="CELLULOSE SYNTHASE CATALYTIC SUBUNIT A [UDP-FORMING]"/>
    <property type="match status" value="1"/>
</dbReference>
<evidence type="ECO:0000256" key="10">
    <source>
        <dbReference type="ARBA" id="ARBA00048682"/>
    </source>
</evidence>
<dbReference type="PRINTS" id="PR01439">
    <property type="entry name" value="CELLSNTHASEA"/>
</dbReference>
<keyword evidence="4 11" id="KW-0328">Glycosyltransferase</keyword>
<dbReference type="Proteomes" id="UP000324536">
    <property type="component" value="Chromosome"/>
</dbReference>
<evidence type="ECO:0000259" key="13">
    <source>
        <dbReference type="Pfam" id="PF07238"/>
    </source>
</evidence>
<keyword evidence="5 11" id="KW-0808">Transferase</keyword>
<organism evidence="14 15">
    <name type="scientific">Acetobacter vaccinii</name>
    <dbReference type="NCBI Taxonomy" id="2592655"/>
    <lineage>
        <taxon>Bacteria</taxon>
        <taxon>Pseudomonadati</taxon>
        <taxon>Pseudomonadota</taxon>
        <taxon>Alphaproteobacteria</taxon>
        <taxon>Acetobacterales</taxon>
        <taxon>Acetobacteraceae</taxon>
        <taxon>Acetobacter</taxon>
    </lineage>
</organism>
<proteinExistence type="predicted"/>
<dbReference type="NCBIfam" id="TIGR03030">
    <property type="entry name" value="CelA"/>
    <property type="match status" value="1"/>
</dbReference>
<evidence type="ECO:0000256" key="3">
    <source>
        <dbReference type="ARBA" id="ARBA00022519"/>
    </source>
</evidence>
<feature type="transmembrane region" description="Helical" evidence="11">
    <location>
        <begin position="54"/>
        <end position="76"/>
    </location>
</feature>
<feature type="transmembrane region" description="Helical" evidence="11">
    <location>
        <begin position="526"/>
        <end position="549"/>
    </location>
</feature>
<dbReference type="SUPFAM" id="SSF53448">
    <property type="entry name" value="Nucleotide-diphospho-sugar transferases"/>
    <property type="match status" value="1"/>
</dbReference>
<keyword evidence="9 11" id="KW-0472">Membrane</keyword>
<dbReference type="Pfam" id="PF07238">
    <property type="entry name" value="PilZ"/>
    <property type="match status" value="1"/>
</dbReference>
<dbReference type="RefSeq" id="WP_149277817.1">
    <property type="nucleotide sequence ID" value="NZ_CP043506.1"/>
</dbReference>
<comment type="function">
    <text evidence="11">Catalytic subunit of cellulose synthase. It polymerizes uridine 5'-diphosphate glucose to cellulose.</text>
</comment>
<feature type="transmembrane region" description="Helical" evidence="11">
    <location>
        <begin position="7"/>
        <end position="26"/>
    </location>
</feature>
<dbReference type="GO" id="GO:0016760">
    <property type="term" value="F:cellulose synthase (UDP-forming) activity"/>
    <property type="evidence" value="ECO:0007669"/>
    <property type="project" value="UniProtKB-EC"/>
</dbReference>
<dbReference type="InterPro" id="IPR009875">
    <property type="entry name" value="PilZ_domain"/>
</dbReference>
<dbReference type="InterPro" id="IPR005150">
    <property type="entry name" value="Cellulose_synth"/>
</dbReference>
<dbReference type="UniPathway" id="UPA00694"/>
<feature type="transmembrane region" description="Helical" evidence="11">
    <location>
        <begin position="410"/>
        <end position="428"/>
    </location>
</feature>
<evidence type="ECO:0000256" key="1">
    <source>
        <dbReference type="ARBA" id="ARBA00004429"/>
    </source>
</evidence>
<comment type="pathway">
    <text evidence="11">Glycan metabolism; bacterial cellulose biosynthesis.</text>
</comment>
<protein>
    <recommendedName>
        <fullName evidence="11">Cellulose synthase catalytic subunit [UDP-forming]</fullName>
        <ecNumber evidence="11">2.4.1.12</ecNumber>
    </recommendedName>
</protein>
<evidence type="ECO:0000256" key="5">
    <source>
        <dbReference type="ARBA" id="ARBA00022679"/>
    </source>
</evidence>
<evidence type="ECO:0000256" key="7">
    <source>
        <dbReference type="ARBA" id="ARBA00022916"/>
    </source>
</evidence>
<comment type="subcellular location">
    <subcellularLocation>
        <location evidence="1">Cell inner membrane</location>
        <topology evidence="1">Multi-pass membrane protein</topology>
    </subcellularLocation>
</comment>
<dbReference type="Gene3D" id="3.90.550.10">
    <property type="entry name" value="Spore Coat Polysaccharide Biosynthesis Protein SpsA, Chain A"/>
    <property type="match status" value="1"/>
</dbReference>
<sequence>MVQWSRIMPYALMSLGVALVVLASQVIVPPGMQLYLAVLTMLCALVVDHRKGHAATLLLVSFSLFVSLRYMCWRILTTLHFDNWFQALLTMALIFAEVYSWIILFLGYVQLAWPLARKEQPLPHDRALWPTVDVYIPTYNEDLSVVRNTVLAAKAMDWAEGKVKVYILDDGRRPEFALFAQEADVGYITRPDNRHAKAGNLNHAMRYTDGEVIAVFDCDHIPVKSFLTRTVGWMVANPRIALVQTPQHFYSLNPFQRNLVTREGLPPEGNLFYGLIQPGNDFWNATLFCGSNAVLRREALDHIHGFAVETVTEDAHTSLKLQRKGWETAYLRETLAGGLATESLALHIGQRVRWARGMVQIFRVDNPLLHKGLRLGQRLCYLAAMLHFFFPLPRLVFLLAPLAFLFMGQSVINAAPLAVMMYAIPHLFHSSITQSRMHGRWRYSFWGDVYETSLAPFLMPVVLKAFFMPWRATFNVTAKGGMVEHDYLDARMIWPNVVVCALLTLGVLVGAFGMYRHAADVRLFQVYLMSVIWAIVNAVVVMGAIAVGYERRQIRRAHRLPAQLDVTVTVTDGETQTSYPGQTIDISKGGLSVRTAQPVTAPSTMIMVTYVNERDGIRVEVPACIMGQQNTVLRLEWRSRDLQDEAAIVGMVFGRSDTWLYWDDFRSDKPWRSLLLLLRSNLAFMVSVLVRGRGMQIR</sequence>
<dbReference type="GO" id="GO:0006011">
    <property type="term" value="P:UDP-alpha-D-glucose metabolic process"/>
    <property type="evidence" value="ECO:0007669"/>
    <property type="project" value="InterPro"/>
</dbReference>
<feature type="transmembrane region" description="Helical" evidence="11">
    <location>
        <begin position="88"/>
        <end position="109"/>
    </location>
</feature>
<dbReference type="AlphaFoldDB" id="A0A5C1YMD6"/>
<dbReference type="GO" id="GO:0005886">
    <property type="term" value="C:plasma membrane"/>
    <property type="evidence" value="ECO:0007669"/>
    <property type="project" value="UniProtKB-SubCell"/>
</dbReference>
<evidence type="ECO:0000256" key="11">
    <source>
        <dbReference type="RuleBase" id="RU365020"/>
    </source>
</evidence>
<dbReference type="CDD" id="cd06421">
    <property type="entry name" value="CESA_CelA_like"/>
    <property type="match status" value="1"/>
</dbReference>
<dbReference type="InterPro" id="IPR003919">
    <property type="entry name" value="Cell_synth_A"/>
</dbReference>
<reference evidence="14 15" key="1">
    <citation type="submission" date="2019-09" db="EMBL/GenBank/DDBJ databases">
        <title>Genome sequencing of strain KACC 21233.</title>
        <authorList>
            <person name="Heo J."/>
            <person name="Kim S.-J."/>
            <person name="Kim J.-S."/>
            <person name="Hong S.-B."/>
            <person name="Kwon S.-W."/>
        </authorList>
    </citation>
    <scope>NUCLEOTIDE SEQUENCE [LARGE SCALE GENOMIC DNA]</scope>
    <source>
        <strain evidence="14 15">KACC 21233</strain>
    </source>
</reference>
<dbReference type="OrthoDB" id="9806824at2"/>
<feature type="domain" description="Glycosyltransferase 2-like" evidence="12">
    <location>
        <begin position="134"/>
        <end position="302"/>
    </location>
</feature>
<gene>
    <name evidence="14" type="primary">bcsA</name>
    <name evidence="14" type="ORF">FLP30_00235</name>
</gene>
<dbReference type="GO" id="GO:0030244">
    <property type="term" value="P:cellulose biosynthetic process"/>
    <property type="evidence" value="ECO:0007669"/>
    <property type="project" value="UniProtKB-KW"/>
</dbReference>
<evidence type="ECO:0000313" key="15">
    <source>
        <dbReference type="Proteomes" id="UP000324536"/>
    </source>
</evidence>
<feature type="transmembrane region" description="Helical" evidence="11">
    <location>
        <begin position="492"/>
        <end position="514"/>
    </location>
</feature>
<dbReference type="EC" id="2.4.1.12" evidence="11"/>
<feature type="transmembrane region" description="Helical" evidence="11">
    <location>
        <begin position="379"/>
        <end position="404"/>
    </location>
</feature>
<comment type="cofactor">
    <cofactor evidence="11">
        <name>Mg(2+)</name>
        <dbReference type="ChEBI" id="CHEBI:18420"/>
    </cofactor>
</comment>
<evidence type="ECO:0000313" key="14">
    <source>
        <dbReference type="EMBL" id="QEO16370.1"/>
    </source>
</evidence>
<dbReference type="Pfam" id="PF03552">
    <property type="entry name" value="Cellulose_synt"/>
    <property type="match status" value="1"/>
</dbReference>
<keyword evidence="3 11" id="KW-0997">Cell inner membrane</keyword>
<dbReference type="Gene3D" id="2.40.10.220">
    <property type="entry name" value="predicted glycosyltransferase like domains"/>
    <property type="match status" value="1"/>
</dbReference>
<keyword evidence="2 11" id="KW-1003">Cell membrane</keyword>
<keyword evidence="15" id="KW-1185">Reference proteome</keyword>
<dbReference type="InterPro" id="IPR050321">
    <property type="entry name" value="Glycosyltr_2/OpgH_subfam"/>
</dbReference>